<name>A0A2W7N209_9RHOB</name>
<dbReference type="EMBL" id="QKZL01000015">
    <property type="protein sequence ID" value="PZX14178.1"/>
    <property type="molecule type" value="Genomic_DNA"/>
</dbReference>
<feature type="transmembrane region" description="Helical" evidence="7">
    <location>
        <begin position="62"/>
        <end position="82"/>
    </location>
</feature>
<comment type="similarity">
    <text evidence="2">Belongs to the TrbL/VirB6 family.</text>
</comment>
<dbReference type="OrthoDB" id="8101026at2"/>
<feature type="transmembrane region" description="Helical" evidence="7">
    <location>
        <begin position="135"/>
        <end position="159"/>
    </location>
</feature>
<evidence type="ECO:0000256" key="3">
    <source>
        <dbReference type="ARBA" id="ARBA00022692"/>
    </source>
</evidence>
<dbReference type="AlphaFoldDB" id="A0A2W7N209"/>
<dbReference type="GO" id="GO:0030255">
    <property type="term" value="P:protein secretion by the type IV secretion system"/>
    <property type="evidence" value="ECO:0007669"/>
    <property type="project" value="InterPro"/>
</dbReference>
<evidence type="ECO:0000256" key="6">
    <source>
        <dbReference type="SAM" id="MobiDB-lite"/>
    </source>
</evidence>
<feature type="transmembrane region" description="Helical" evidence="7">
    <location>
        <begin position="166"/>
        <end position="185"/>
    </location>
</feature>
<dbReference type="GO" id="GO:0016020">
    <property type="term" value="C:membrane"/>
    <property type="evidence" value="ECO:0007669"/>
    <property type="project" value="UniProtKB-SubCell"/>
</dbReference>
<keyword evidence="3 7" id="KW-0812">Transmembrane</keyword>
<comment type="caution">
    <text evidence="8">The sequence shown here is derived from an EMBL/GenBank/DDBJ whole genome shotgun (WGS) entry which is preliminary data.</text>
</comment>
<feature type="transmembrane region" description="Helical" evidence="7">
    <location>
        <begin position="27"/>
        <end position="50"/>
    </location>
</feature>
<evidence type="ECO:0000256" key="1">
    <source>
        <dbReference type="ARBA" id="ARBA00004141"/>
    </source>
</evidence>
<dbReference type="InterPro" id="IPR007688">
    <property type="entry name" value="Conjugal_tfr_TrbL/VirB6"/>
</dbReference>
<organism evidence="8 9">
    <name type="scientific">Palleronia aestuarii</name>
    <dbReference type="NCBI Taxonomy" id="568105"/>
    <lineage>
        <taxon>Bacteria</taxon>
        <taxon>Pseudomonadati</taxon>
        <taxon>Pseudomonadota</taxon>
        <taxon>Alphaproteobacteria</taxon>
        <taxon>Rhodobacterales</taxon>
        <taxon>Roseobacteraceae</taxon>
        <taxon>Palleronia</taxon>
    </lineage>
</organism>
<comment type="subcellular location">
    <subcellularLocation>
        <location evidence="1">Membrane</location>
        <topology evidence="1">Multi-pass membrane protein</topology>
    </subcellularLocation>
</comment>
<proteinExistence type="inferred from homology"/>
<dbReference type="Pfam" id="PF04610">
    <property type="entry name" value="TrbL"/>
    <property type="match status" value="1"/>
</dbReference>
<keyword evidence="4 7" id="KW-1133">Transmembrane helix</keyword>
<keyword evidence="5 7" id="KW-0472">Membrane</keyword>
<sequence>MASYVENTLNQVDNAIGNYAESSFTAFAGPIATICQAMGLVGLAFIALNALTQWVPIRTSEYFKWGVRYIIITAVATTWAQFEPIYDIVTNTPQELGAKLMGIVDAPNLNTAFDEIISTMFNFSDTLSENASLPFGISFAAIVVWIIGSLMAAAAIIVISLGKIGLGMAIALAPIFIPALMFKATSNLFESWVRFTLGFALIPLVMAGVVGAIVGIGQSLIAEADAAITLEDAGGFIIVGVGAIFMTAMVPTLVNGLSGTITATANGVAMAIGGATAAVGASAVAGKIATAGGREIARIGGAQIEGHRAGVAAEKSGSNYWEGKQIEFARQKEIRNKYADLNASHAAMRGGQASSVDRYRAANAGQRYENRRSRRNRRTDETKED</sequence>
<evidence type="ECO:0000256" key="4">
    <source>
        <dbReference type="ARBA" id="ARBA00022989"/>
    </source>
</evidence>
<feature type="region of interest" description="Disordered" evidence="6">
    <location>
        <begin position="346"/>
        <end position="385"/>
    </location>
</feature>
<feature type="transmembrane region" description="Helical" evidence="7">
    <location>
        <begin position="233"/>
        <end position="254"/>
    </location>
</feature>
<evidence type="ECO:0000313" key="8">
    <source>
        <dbReference type="EMBL" id="PZX14178.1"/>
    </source>
</evidence>
<evidence type="ECO:0000313" key="9">
    <source>
        <dbReference type="Proteomes" id="UP000248916"/>
    </source>
</evidence>
<evidence type="ECO:0000256" key="2">
    <source>
        <dbReference type="ARBA" id="ARBA00007802"/>
    </source>
</evidence>
<evidence type="ECO:0000256" key="7">
    <source>
        <dbReference type="SAM" id="Phobius"/>
    </source>
</evidence>
<reference evidence="8 9" key="1">
    <citation type="submission" date="2018-06" db="EMBL/GenBank/DDBJ databases">
        <title>Genomic Encyclopedia of Archaeal and Bacterial Type Strains, Phase II (KMG-II): from individual species to whole genera.</title>
        <authorList>
            <person name="Goeker M."/>
        </authorList>
    </citation>
    <scope>NUCLEOTIDE SEQUENCE [LARGE SCALE GENOMIC DNA]</scope>
    <source>
        <strain evidence="8 9">DSM 22009</strain>
    </source>
</reference>
<keyword evidence="9" id="KW-1185">Reference proteome</keyword>
<gene>
    <name evidence="8" type="ORF">LX81_02977</name>
</gene>
<evidence type="ECO:0000256" key="5">
    <source>
        <dbReference type="ARBA" id="ARBA00023136"/>
    </source>
</evidence>
<protein>
    <submittedName>
        <fullName evidence="8">Type IV secretion system protein VirB6</fullName>
    </submittedName>
</protein>
<feature type="transmembrane region" description="Helical" evidence="7">
    <location>
        <begin position="197"/>
        <end position="221"/>
    </location>
</feature>
<accession>A0A2W7N209</accession>
<dbReference type="RefSeq" id="WP_111538075.1">
    <property type="nucleotide sequence ID" value="NZ_QKZL01000015.1"/>
</dbReference>
<dbReference type="Proteomes" id="UP000248916">
    <property type="component" value="Unassembled WGS sequence"/>
</dbReference>